<name>D1BHT6_SANKS</name>
<keyword evidence="5 6" id="KW-0413">Isomerase</keyword>
<keyword evidence="10" id="KW-1185">Reference proteome</keyword>
<dbReference type="EC" id="5.2.1.8" evidence="3 6"/>
<dbReference type="AlphaFoldDB" id="D1BHT6"/>
<dbReference type="KEGG" id="ske:Sked_20840"/>
<evidence type="ECO:0000313" key="9">
    <source>
        <dbReference type="EMBL" id="ACZ22006.1"/>
    </source>
</evidence>
<comment type="similarity">
    <text evidence="2">Belongs to the FKBP-type PPIase family.</text>
</comment>
<comment type="catalytic activity">
    <reaction evidence="1 6">
        <text>[protein]-peptidylproline (omega=180) = [protein]-peptidylproline (omega=0)</text>
        <dbReference type="Rhea" id="RHEA:16237"/>
        <dbReference type="Rhea" id="RHEA-COMP:10747"/>
        <dbReference type="Rhea" id="RHEA-COMP:10748"/>
        <dbReference type="ChEBI" id="CHEBI:83833"/>
        <dbReference type="ChEBI" id="CHEBI:83834"/>
        <dbReference type="EC" id="5.2.1.8"/>
    </reaction>
</comment>
<dbReference type="Pfam" id="PF00254">
    <property type="entry name" value="FKBP_C"/>
    <property type="match status" value="1"/>
</dbReference>
<keyword evidence="4 6" id="KW-0697">Rotamase</keyword>
<evidence type="ECO:0000313" key="10">
    <source>
        <dbReference type="Proteomes" id="UP000000322"/>
    </source>
</evidence>
<proteinExistence type="inferred from homology"/>
<dbReference type="STRING" id="446469.Sked_20840"/>
<evidence type="ECO:0000256" key="7">
    <source>
        <dbReference type="SAM" id="MobiDB-lite"/>
    </source>
</evidence>
<evidence type="ECO:0000256" key="1">
    <source>
        <dbReference type="ARBA" id="ARBA00000971"/>
    </source>
</evidence>
<dbReference type="InterPro" id="IPR046357">
    <property type="entry name" value="PPIase_dom_sf"/>
</dbReference>
<dbReference type="OrthoDB" id="25996at2"/>
<gene>
    <name evidence="9" type="ordered locus">Sked_20840</name>
</gene>
<sequence>MPRALPRAPRALPDPAVAPRTRRGVLARSRAAWAASAVAVTLVLAACGPGAEEAPTLEPTPEATISVTGTGGAVPELDFPVPLTLSAPQEQVVWEGAGDELVEGGPVLLRVYTESGADGSVVRDDFASVPVAYLMTPEEIGSELYAVLEGHAVGARLMYAADTDGTPLVSTIDILPTSASGDVRAPEEGLPSVEHGEGGVPTVTIPEGVEPPAEPVVRQTIRGTGGQVASGQQVVIQLLAVRWSSGEVFDTTWGEGLRPLTVTLGADQLIEGFEEGLVDLPVGSEVMLVVPPGLGFGPSGNELATETLVYVVDILAVSPPA</sequence>
<dbReference type="EMBL" id="CP001819">
    <property type="protein sequence ID" value="ACZ22006.1"/>
    <property type="molecule type" value="Genomic_DNA"/>
</dbReference>
<dbReference type="PROSITE" id="PS50059">
    <property type="entry name" value="FKBP_PPIASE"/>
    <property type="match status" value="1"/>
</dbReference>
<dbReference type="SUPFAM" id="SSF54534">
    <property type="entry name" value="FKBP-like"/>
    <property type="match status" value="1"/>
</dbReference>
<dbReference type="RefSeq" id="WP_012867075.1">
    <property type="nucleotide sequence ID" value="NC_013521.1"/>
</dbReference>
<dbReference type="Proteomes" id="UP000000322">
    <property type="component" value="Chromosome"/>
</dbReference>
<feature type="domain" description="PPIase FKBP-type" evidence="8">
    <location>
        <begin position="231"/>
        <end position="318"/>
    </location>
</feature>
<accession>D1BHT6</accession>
<dbReference type="PANTHER" id="PTHR43811:SF19">
    <property type="entry name" value="39 KDA FK506-BINDING NUCLEAR PROTEIN"/>
    <property type="match status" value="1"/>
</dbReference>
<dbReference type="eggNOG" id="COG0545">
    <property type="taxonomic scope" value="Bacteria"/>
</dbReference>
<dbReference type="PANTHER" id="PTHR43811">
    <property type="entry name" value="FKBP-TYPE PEPTIDYL-PROLYL CIS-TRANS ISOMERASE FKPA"/>
    <property type="match status" value="1"/>
</dbReference>
<evidence type="ECO:0000256" key="2">
    <source>
        <dbReference type="ARBA" id="ARBA00006577"/>
    </source>
</evidence>
<evidence type="ECO:0000259" key="8">
    <source>
        <dbReference type="PROSITE" id="PS50059"/>
    </source>
</evidence>
<protein>
    <recommendedName>
        <fullName evidence="3 6">peptidylprolyl isomerase</fullName>
        <ecNumber evidence="3 6">5.2.1.8</ecNumber>
    </recommendedName>
</protein>
<dbReference type="GO" id="GO:0003755">
    <property type="term" value="F:peptidyl-prolyl cis-trans isomerase activity"/>
    <property type="evidence" value="ECO:0007669"/>
    <property type="project" value="UniProtKB-KW"/>
</dbReference>
<feature type="region of interest" description="Disordered" evidence="7">
    <location>
        <begin position="180"/>
        <end position="199"/>
    </location>
</feature>
<dbReference type="InterPro" id="IPR001179">
    <property type="entry name" value="PPIase_FKBP_dom"/>
</dbReference>
<organism evidence="9 10">
    <name type="scientific">Sanguibacter keddieii (strain ATCC 51767 / DSM 10542 / NCFB 3025 / ST-74)</name>
    <dbReference type="NCBI Taxonomy" id="446469"/>
    <lineage>
        <taxon>Bacteria</taxon>
        <taxon>Bacillati</taxon>
        <taxon>Actinomycetota</taxon>
        <taxon>Actinomycetes</taxon>
        <taxon>Micrococcales</taxon>
        <taxon>Sanguibacteraceae</taxon>
        <taxon>Sanguibacter</taxon>
    </lineage>
</organism>
<evidence type="ECO:0000256" key="5">
    <source>
        <dbReference type="ARBA" id="ARBA00023235"/>
    </source>
</evidence>
<dbReference type="HOGENOM" id="CLU_053307_0_1_11"/>
<evidence type="ECO:0000256" key="3">
    <source>
        <dbReference type="ARBA" id="ARBA00013194"/>
    </source>
</evidence>
<dbReference type="Gene3D" id="3.10.50.40">
    <property type="match status" value="1"/>
</dbReference>
<evidence type="ECO:0000256" key="4">
    <source>
        <dbReference type="ARBA" id="ARBA00023110"/>
    </source>
</evidence>
<evidence type="ECO:0000256" key="6">
    <source>
        <dbReference type="PROSITE-ProRule" id="PRU00277"/>
    </source>
</evidence>
<reference evidence="9 10" key="1">
    <citation type="journal article" date="2009" name="Stand. Genomic Sci.">
        <title>Complete genome sequence of Sanguibacter keddieii type strain (ST-74).</title>
        <authorList>
            <person name="Ivanova N."/>
            <person name="Sikorski J."/>
            <person name="Sims D."/>
            <person name="Brettin T."/>
            <person name="Detter J.C."/>
            <person name="Han C."/>
            <person name="Lapidus A."/>
            <person name="Copeland A."/>
            <person name="Glavina Del Rio T."/>
            <person name="Nolan M."/>
            <person name="Chen F."/>
            <person name="Lucas S."/>
            <person name="Tice H."/>
            <person name="Cheng J.F."/>
            <person name="Bruce D."/>
            <person name="Goodwin L."/>
            <person name="Pitluck S."/>
            <person name="Pati A."/>
            <person name="Mavromatis K."/>
            <person name="Chen A."/>
            <person name="Palaniappan K."/>
            <person name="D'haeseleer P."/>
            <person name="Chain P."/>
            <person name="Bristow J."/>
            <person name="Eisen J.A."/>
            <person name="Markowitz V."/>
            <person name="Hugenholtz P."/>
            <person name="Goker M."/>
            <person name="Pukall R."/>
            <person name="Klenk H.P."/>
            <person name="Kyrpides N.C."/>
        </authorList>
    </citation>
    <scope>NUCLEOTIDE SEQUENCE [LARGE SCALE GENOMIC DNA]</scope>
    <source>
        <strain evidence="10">ATCC 51767 / DSM 10542 / NCFB 3025 / ST-74</strain>
    </source>
</reference>